<dbReference type="EMBL" id="PVNL01000001">
    <property type="protein sequence ID" value="PRQ10253.1"/>
    <property type="molecule type" value="Genomic_DNA"/>
</dbReference>
<name>A0A2S9YYT5_9BACT</name>
<dbReference type="OrthoDB" id="9806267at2"/>
<dbReference type="PANTHER" id="PTHR30404">
    <property type="entry name" value="N-ACETYLMURAMOYL-L-ALANINE AMIDASE"/>
    <property type="match status" value="1"/>
</dbReference>
<dbReference type="RefSeq" id="WP_106087174.1">
    <property type="nucleotide sequence ID" value="NZ_PVNL01000001.1"/>
</dbReference>
<gene>
    <name evidence="5" type="primary">amiA</name>
    <name evidence="5" type="ORF">ENSA7_00620</name>
</gene>
<keyword evidence="3 5" id="KW-0378">Hydrolase</keyword>
<feature type="domain" description="MurNAc-LAA" evidence="4">
    <location>
        <begin position="101"/>
        <end position="253"/>
    </location>
</feature>
<dbReference type="SMART" id="SM00646">
    <property type="entry name" value="Ami_3"/>
    <property type="match status" value="1"/>
</dbReference>
<reference evidence="5 6" key="1">
    <citation type="submission" date="2018-03" db="EMBL/GenBank/DDBJ databases">
        <title>Draft Genome Sequences of the Obligatory Marine Myxobacteria Enhygromyxa salina SWB007.</title>
        <authorList>
            <person name="Poehlein A."/>
            <person name="Moghaddam J.A."/>
            <person name="Harms H."/>
            <person name="Alanjari M."/>
            <person name="Koenig G.M."/>
            <person name="Daniel R."/>
            <person name="Schaeberle T.F."/>
        </authorList>
    </citation>
    <scope>NUCLEOTIDE SEQUENCE [LARGE SCALE GENOMIC DNA]</scope>
    <source>
        <strain evidence="5 6">SWB007</strain>
    </source>
</reference>
<dbReference type="CDD" id="cd02696">
    <property type="entry name" value="MurNAc-LAA"/>
    <property type="match status" value="1"/>
</dbReference>
<dbReference type="GO" id="GO:0030288">
    <property type="term" value="C:outer membrane-bounded periplasmic space"/>
    <property type="evidence" value="ECO:0007669"/>
    <property type="project" value="TreeGrafter"/>
</dbReference>
<organism evidence="5 6">
    <name type="scientific">Enhygromyxa salina</name>
    <dbReference type="NCBI Taxonomy" id="215803"/>
    <lineage>
        <taxon>Bacteria</taxon>
        <taxon>Pseudomonadati</taxon>
        <taxon>Myxococcota</taxon>
        <taxon>Polyangia</taxon>
        <taxon>Nannocystales</taxon>
        <taxon>Nannocystaceae</taxon>
        <taxon>Enhygromyxa</taxon>
    </lineage>
</organism>
<dbReference type="SUPFAM" id="SSF53187">
    <property type="entry name" value="Zn-dependent exopeptidases"/>
    <property type="match status" value="1"/>
</dbReference>
<proteinExistence type="predicted"/>
<evidence type="ECO:0000259" key="4">
    <source>
        <dbReference type="SMART" id="SM00646"/>
    </source>
</evidence>
<sequence length="263" mass="28530">MNRRDFLLGLCAASAGAVALRPARVLAGPTPVIEQGFRLVIDPGHGGENLGCRAHRGGTHEKEVTLTLAQSLAGRVVELMPHAEVLLTRETDETLHLSQRVGFANACKADLFLSLHCNASPRADQTGFETFLLDVDASSKEAALTAQRENDEAFGRPSGDDDEIAVMLRELGMTNNRKHAALYAKAIQTEQARRFPGRPDRGVRQANFDVLMGARMPAVLHEVGFLDHADESALMLGATGRGQLVEALAQATLTYYNQVARRH</sequence>
<protein>
    <recommendedName>
        <fullName evidence="2">N-acetylmuramoyl-L-alanine amidase</fullName>
        <ecNumber evidence="2">3.5.1.28</ecNumber>
    </recommendedName>
</protein>
<accession>A0A2S9YYT5</accession>
<dbReference type="EC" id="3.5.1.28" evidence="2"/>
<dbReference type="Proteomes" id="UP000238823">
    <property type="component" value="Unassembled WGS sequence"/>
</dbReference>
<dbReference type="PANTHER" id="PTHR30404:SF0">
    <property type="entry name" value="N-ACETYLMURAMOYL-L-ALANINE AMIDASE AMIC"/>
    <property type="match status" value="1"/>
</dbReference>
<evidence type="ECO:0000256" key="1">
    <source>
        <dbReference type="ARBA" id="ARBA00001561"/>
    </source>
</evidence>
<dbReference type="GO" id="GO:0009253">
    <property type="term" value="P:peptidoglycan catabolic process"/>
    <property type="evidence" value="ECO:0007669"/>
    <property type="project" value="InterPro"/>
</dbReference>
<dbReference type="Gene3D" id="3.40.630.40">
    <property type="entry name" value="Zn-dependent exopeptidases"/>
    <property type="match status" value="1"/>
</dbReference>
<dbReference type="AlphaFoldDB" id="A0A2S9YYT5"/>
<dbReference type="InterPro" id="IPR002508">
    <property type="entry name" value="MurNAc-LAA_cat"/>
</dbReference>
<dbReference type="GO" id="GO:0008745">
    <property type="term" value="F:N-acetylmuramoyl-L-alanine amidase activity"/>
    <property type="evidence" value="ECO:0007669"/>
    <property type="project" value="UniProtKB-EC"/>
</dbReference>
<dbReference type="Pfam" id="PF01520">
    <property type="entry name" value="Amidase_3"/>
    <property type="match status" value="1"/>
</dbReference>
<comment type="caution">
    <text evidence="5">The sequence shown here is derived from an EMBL/GenBank/DDBJ whole genome shotgun (WGS) entry which is preliminary data.</text>
</comment>
<comment type="catalytic activity">
    <reaction evidence="1">
        <text>Hydrolyzes the link between N-acetylmuramoyl residues and L-amino acid residues in certain cell-wall glycopeptides.</text>
        <dbReference type="EC" id="3.5.1.28"/>
    </reaction>
</comment>
<evidence type="ECO:0000313" key="5">
    <source>
        <dbReference type="EMBL" id="PRQ10253.1"/>
    </source>
</evidence>
<dbReference type="InterPro" id="IPR050695">
    <property type="entry name" value="N-acetylmuramoyl_amidase_3"/>
</dbReference>
<evidence type="ECO:0000256" key="3">
    <source>
        <dbReference type="ARBA" id="ARBA00022801"/>
    </source>
</evidence>
<evidence type="ECO:0000313" key="6">
    <source>
        <dbReference type="Proteomes" id="UP000238823"/>
    </source>
</evidence>
<evidence type="ECO:0000256" key="2">
    <source>
        <dbReference type="ARBA" id="ARBA00011901"/>
    </source>
</evidence>